<sequence length="164" mass="18130">MQTYEADGREDYMADESIGDLETWGWQRRERASPPSRGKAGGGPVSVFRTSEAGVNRLGHDRLDDEVTPSLVQDRLSRIALIHATDSTPILPLFPTSAILRSDRIELPKLDNIRSIVYQDNMAVFTTQAAKMDVERCEKRTRRGSAFGEGDGEANTVVSAHALL</sequence>
<evidence type="ECO:0000313" key="3">
    <source>
        <dbReference type="Proteomes" id="UP000030653"/>
    </source>
</evidence>
<reference evidence="2 3" key="1">
    <citation type="journal article" date="2012" name="Science">
        <title>The Paleozoic origin of enzymatic lignin decomposition reconstructed from 31 fungal genomes.</title>
        <authorList>
            <person name="Floudas D."/>
            <person name="Binder M."/>
            <person name="Riley R."/>
            <person name="Barry K."/>
            <person name="Blanchette R.A."/>
            <person name="Henrissat B."/>
            <person name="Martinez A.T."/>
            <person name="Otillar R."/>
            <person name="Spatafora J.W."/>
            <person name="Yadav J.S."/>
            <person name="Aerts A."/>
            <person name="Benoit I."/>
            <person name="Boyd A."/>
            <person name="Carlson A."/>
            <person name="Copeland A."/>
            <person name="Coutinho P.M."/>
            <person name="de Vries R.P."/>
            <person name="Ferreira P."/>
            <person name="Findley K."/>
            <person name="Foster B."/>
            <person name="Gaskell J."/>
            <person name="Glotzer D."/>
            <person name="Gorecki P."/>
            <person name="Heitman J."/>
            <person name="Hesse C."/>
            <person name="Hori C."/>
            <person name="Igarashi K."/>
            <person name="Jurgens J.A."/>
            <person name="Kallen N."/>
            <person name="Kersten P."/>
            <person name="Kohler A."/>
            <person name="Kuees U."/>
            <person name="Kumar T.K.A."/>
            <person name="Kuo A."/>
            <person name="LaButti K."/>
            <person name="Larrondo L.F."/>
            <person name="Lindquist E."/>
            <person name="Ling A."/>
            <person name="Lombard V."/>
            <person name="Lucas S."/>
            <person name="Lundell T."/>
            <person name="Martin R."/>
            <person name="McLaughlin D.J."/>
            <person name="Morgenstern I."/>
            <person name="Morin E."/>
            <person name="Murat C."/>
            <person name="Nagy L.G."/>
            <person name="Nolan M."/>
            <person name="Ohm R.A."/>
            <person name="Patyshakuliyeva A."/>
            <person name="Rokas A."/>
            <person name="Ruiz-Duenas F.J."/>
            <person name="Sabat G."/>
            <person name="Salamov A."/>
            <person name="Samejima M."/>
            <person name="Schmutz J."/>
            <person name="Slot J.C."/>
            <person name="St John F."/>
            <person name="Stenlid J."/>
            <person name="Sun H."/>
            <person name="Sun S."/>
            <person name="Syed K."/>
            <person name="Tsang A."/>
            <person name="Wiebenga A."/>
            <person name="Young D."/>
            <person name="Pisabarro A."/>
            <person name="Eastwood D.C."/>
            <person name="Martin F."/>
            <person name="Cullen D."/>
            <person name="Grigoriev I.V."/>
            <person name="Hibbett D.S."/>
        </authorList>
    </citation>
    <scope>NUCLEOTIDE SEQUENCE [LARGE SCALE GENOMIC DNA]</scope>
    <source>
        <strain evidence="2 3">DJM-731 SS1</strain>
    </source>
</reference>
<dbReference type="RefSeq" id="XP_040632922.1">
    <property type="nucleotide sequence ID" value="XM_040767699.1"/>
</dbReference>
<name>M5GGT1_DACPD</name>
<accession>M5GGT1</accession>
<protein>
    <submittedName>
        <fullName evidence="2">Uncharacterized protein</fullName>
    </submittedName>
</protein>
<evidence type="ECO:0000256" key="1">
    <source>
        <dbReference type="SAM" id="MobiDB-lite"/>
    </source>
</evidence>
<dbReference type="GeneID" id="63682761"/>
<keyword evidence="3" id="KW-1185">Reference proteome</keyword>
<evidence type="ECO:0000313" key="2">
    <source>
        <dbReference type="EMBL" id="EJU06028.1"/>
    </source>
</evidence>
<organism evidence="2 3">
    <name type="scientific">Dacryopinax primogenitus (strain DJM 731)</name>
    <name type="common">Brown rot fungus</name>
    <dbReference type="NCBI Taxonomy" id="1858805"/>
    <lineage>
        <taxon>Eukaryota</taxon>
        <taxon>Fungi</taxon>
        <taxon>Dikarya</taxon>
        <taxon>Basidiomycota</taxon>
        <taxon>Agaricomycotina</taxon>
        <taxon>Dacrymycetes</taxon>
        <taxon>Dacrymycetales</taxon>
        <taxon>Dacrymycetaceae</taxon>
        <taxon>Dacryopinax</taxon>
    </lineage>
</organism>
<gene>
    <name evidence="2" type="ORF">DACRYDRAFT_102981</name>
</gene>
<dbReference type="AlphaFoldDB" id="M5GGT1"/>
<feature type="region of interest" description="Disordered" evidence="1">
    <location>
        <begin position="23"/>
        <end position="47"/>
    </location>
</feature>
<dbReference type="Proteomes" id="UP000030653">
    <property type="component" value="Unassembled WGS sequence"/>
</dbReference>
<dbReference type="EMBL" id="JH795855">
    <property type="protein sequence ID" value="EJU06028.1"/>
    <property type="molecule type" value="Genomic_DNA"/>
</dbReference>
<dbReference type="HOGENOM" id="CLU_1618957_0_0_1"/>
<proteinExistence type="predicted"/>